<dbReference type="AlphaFoldDB" id="A0A225V7V5"/>
<reference evidence="2" key="1">
    <citation type="submission" date="2017-03" db="EMBL/GenBank/DDBJ databases">
        <title>Phytopthora megakarya and P. palmivora, two closely related causual agents of cacao black pod achieved similar genome size and gene model numbers by different mechanisms.</title>
        <authorList>
            <person name="Ali S."/>
            <person name="Shao J."/>
            <person name="Larry D.J."/>
            <person name="Kronmiller B."/>
            <person name="Shen D."/>
            <person name="Strem M.D."/>
            <person name="Melnick R.L."/>
            <person name="Guiltinan M.J."/>
            <person name="Tyler B.M."/>
            <person name="Meinhardt L.W."/>
            <person name="Bailey B.A."/>
        </authorList>
    </citation>
    <scope>NUCLEOTIDE SEQUENCE [LARGE SCALE GENOMIC DNA]</scope>
    <source>
        <strain evidence="2">zdho120</strain>
    </source>
</reference>
<dbReference type="STRING" id="4795.A0A225V7V5"/>
<proteinExistence type="predicted"/>
<protein>
    <submittedName>
        <fullName evidence="1">Avirulence (Avh) protein</fullName>
    </submittedName>
</protein>
<evidence type="ECO:0000313" key="2">
    <source>
        <dbReference type="Proteomes" id="UP000198211"/>
    </source>
</evidence>
<dbReference type="OrthoDB" id="143844at2759"/>
<name>A0A225V7V5_9STRA</name>
<dbReference type="Proteomes" id="UP000198211">
    <property type="component" value="Unassembled WGS sequence"/>
</dbReference>
<gene>
    <name evidence="1" type="ORF">PHMEG_00027150</name>
</gene>
<evidence type="ECO:0000313" key="1">
    <source>
        <dbReference type="EMBL" id="OWZ01455.1"/>
    </source>
</evidence>
<accession>A0A225V7V5</accession>
<keyword evidence="2" id="KW-1185">Reference proteome</keyword>
<dbReference type="EMBL" id="NBNE01006834">
    <property type="protein sequence ID" value="OWZ01455.1"/>
    <property type="molecule type" value="Genomic_DNA"/>
</dbReference>
<sequence>MKALASAKQADDTAVVTKLETELFTRWMKDRQYPDNVCSTLKIRNEEDIVVRIGNIGLVDNYITFFNGNVDQKESLLKVLTKNFGDEKKALSVLAAARKNSLTTKRATELETKLLLEMTRNQVALTGGLDAFGDSLVKLDRYVALLKSTYKNDDVSILGALLVKYDDATVAKAFENAKSVDKAKGIASMIENPIGFDRTRGIVGNIENAKIVYRVKSIARKLQNEQFQIWLKDGKSVDDVYTLLQLKGYGDTIVTSRALDVLESYTAFFNREMGTKESFIKIISKHFGGDEEFAIKLLGLKGFETTSEQATNLQSKLFQQWKNEGVTAENVVTKIFKSAGATNDDKRRTAKEFKNFLENSA</sequence>
<comment type="caution">
    <text evidence="1">The sequence shown here is derived from an EMBL/GenBank/DDBJ whole genome shotgun (WGS) entry which is preliminary data.</text>
</comment>
<organism evidence="1 2">
    <name type="scientific">Phytophthora megakarya</name>
    <dbReference type="NCBI Taxonomy" id="4795"/>
    <lineage>
        <taxon>Eukaryota</taxon>
        <taxon>Sar</taxon>
        <taxon>Stramenopiles</taxon>
        <taxon>Oomycota</taxon>
        <taxon>Peronosporomycetes</taxon>
        <taxon>Peronosporales</taxon>
        <taxon>Peronosporaceae</taxon>
        <taxon>Phytophthora</taxon>
    </lineage>
</organism>